<gene>
    <name evidence="1" type="ORF">CLOLEP_01677</name>
</gene>
<accession>A7VSY6</accession>
<comment type="caution">
    <text evidence="1">The sequence shown here is derived from an EMBL/GenBank/DDBJ whole genome shotgun (WGS) entry which is preliminary data.</text>
</comment>
<dbReference type="HOGENOM" id="CLU_3006108_0_0_9"/>
<dbReference type="AlphaFoldDB" id="A7VSY6"/>
<organism evidence="1 2">
    <name type="scientific">[Clostridium] leptum DSM 753</name>
    <dbReference type="NCBI Taxonomy" id="428125"/>
    <lineage>
        <taxon>Bacteria</taxon>
        <taxon>Bacillati</taxon>
        <taxon>Bacillota</taxon>
        <taxon>Clostridia</taxon>
        <taxon>Eubacteriales</taxon>
        <taxon>Oscillospiraceae</taxon>
        <taxon>Oscillospiraceae incertae sedis</taxon>
    </lineage>
</organism>
<dbReference type="Proteomes" id="UP000003490">
    <property type="component" value="Unassembled WGS sequence"/>
</dbReference>
<sequence length="56" mass="6889">MDSIWEVFSASIFNTTGRLKSVHFLKKFFPLLYQTMSTILKTFRRRCVIWKWFLIR</sequence>
<protein>
    <submittedName>
        <fullName evidence="1">Uncharacterized protein</fullName>
    </submittedName>
</protein>
<name>A7VSY6_9FIRM</name>
<reference evidence="1 2" key="1">
    <citation type="submission" date="2007-08" db="EMBL/GenBank/DDBJ databases">
        <title>Draft genome sequence of Clostridium leptum (DSM 753).</title>
        <authorList>
            <person name="Sudarsanam P."/>
            <person name="Ley R."/>
            <person name="Guruge J."/>
            <person name="Turnbaugh P.J."/>
            <person name="Mahowald M."/>
            <person name="Liep D."/>
            <person name="Gordon J."/>
        </authorList>
    </citation>
    <scope>NUCLEOTIDE SEQUENCE [LARGE SCALE GENOMIC DNA]</scope>
    <source>
        <strain evidence="1 2">DSM 753</strain>
    </source>
</reference>
<dbReference type="EMBL" id="ABCB02000018">
    <property type="protein sequence ID" value="EDO61282.1"/>
    <property type="molecule type" value="Genomic_DNA"/>
</dbReference>
<reference evidence="1 2" key="2">
    <citation type="submission" date="2007-08" db="EMBL/GenBank/DDBJ databases">
        <authorList>
            <person name="Fulton L."/>
            <person name="Clifton S."/>
            <person name="Fulton B."/>
            <person name="Xu J."/>
            <person name="Minx P."/>
            <person name="Pepin K.H."/>
            <person name="Johnson M."/>
            <person name="Thiruvilangam P."/>
            <person name="Bhonagiri V."/>
            <person name="Nash W.E."/>
            <person name="Wang C."/>
            <person name="Mardis E.R."/>
            <person name="Wilson R.K."/>
        </authorList>
    </citation>
    <scope>NUCLEOTIDE SEQUENCE [LARGE SCALE GENOMIC DNA]</scope>
    <source>
        <strain evidence="1 2">DSM 753</strain>
    </source>
</reference>
<evidence type="ECO:0000313" key="2">
    <source>
        <dbReference type="Proteomes" id="UP000003490"/>
    </source>
</evidence>
<proteinExistence type="predicted"/>
<evidence type="ECO:0000313" key="1">
    <source>
        <dbReference type="EMBL" id="EDO61282.1"/>
    </source>
</evidence>